<sequence length="263" mass="29246">MLSSSTLKLSTLALAALASACFTKRDSSAEDWSYDSPTHWADNPSYGQCRNGTHQSPIQLNTNGLSWAAHRPTFDYVGTWNGTLVNNGHGLKFDLAHTEDDYTSLPQLHFDDATVYLQSWHTHAPAEHVVNGDASTAEMHFVHVDASGTPRAVVGFRIDPSYNRRDSHSDFFGQCGKFPATQEDPEVEVEDFEPSLALKQVNTFKKFWTYSGSLTTPPCTEGLRWFVAAETLVLGDEQLQNLLSVSQYASRPTQHIWLHDVGL</sequence>
<dbReference type="PROSITE" id="PS51144">
    <property type="entry name" value="ALPHA_CA_2"/>
    <property type="match status" value="1"/>
</dbReference>
<feature type="domain" description="Alpha-carbonic anhydrase" evidence="2">
    <location>
        <begin position="30"/>
        <end position="263"/>
    </location>
</feature>
<dbReference type="Pfam" id="PF00194">
    <property type="entry name" value="Carb_anhydrase"/>
    <property type="match status" value="1"/>
</dbReference>
<protein>
    <submittedName>
        <fullName evidence="3">Alpha carbonic anhydrase domain, carbonic anhydrase, alpha-class</fullName>
    </submittedName>
</protein>
<dbReference type="InterPro" id="IPR001148">
    <property type="entry name" value="CA_dom"/>
</dbReference>
<evidence type="ECO:0000256" key="1">
    <source>
        <dbReference type="SAM" id="SignalP"/>
    </source>
</evidence>
<name>A0A9Q9EHB0_9PEZI</name>
<keyword evidence="4" id="KW-1185">Reference proteome</keyword>
<feature type="signal peptide" evidence="1">
    <location>
        <begin position="1"/>
        <end position="29"/>
    </location>
</feature>
<dbReference type="AlphaFoldDB" id="A0A9Q9EHB0"/>
<proteinExistence type="predicted"/>
<dbReference type="CDD" id="cd03124">
    <property type="entry name" value="alpha_CA_prokaryotic_like"/>
    <property type="match status" value="1"/>
</dbReference>
<keyword evidence="1" id="KW-0732">Signal</keyword>
<dbReference type="InterPro" id="IPR041891">
    <property type="entry name" value="Alpha_CA_prokaryot-like"/>
</dbReference>
<reference evidence="3" key="1">
    <citation type="submission" date="2022-06" db="EMBL/GenBank/DDBJ databases">
        <title>Complete genome sequences of two strains of the flax pathogen Septoria linicola.</title>
        <authorList>
            <person name="Lapalu N."/>
            <person name="Simon A."/>
            <person name="Demenou B."/>
            <person name="Paumier D."/>
            <person name="Guillot M.-P."/>
            <person name="Gout L."/>
            <person name="Valade R."/>
        </authorList>
    </citation>
    <scope>NUCLEOTIDE SEQUENCE</scope>
    <source>
        <strain evidence="3">SE15195</strain>
    </source>
</reference>
<evidence type="ECO:0000313" key="3">
    <source>
        <dbReference type="EMBL" id="USW50820.1"/>
    </source>
</evidence>
<dbReference type="GO" id="GO:0008270">
    <property type="term" value="F:zinc ion binding"/>
    <property type="evidence" value="ECO:0007669"/>
    <property type="project" value="InterPro"/>
</dbReference>
<gene>
    <name evidence="3" type="ORF">Slin15195_G041390</name>
</gene>
<dbReference type="EMBL" id="CP099420">
    <property type="protein sequence ID" value="USW50820.1"/>
    <property type="molecule type" value="Genomic_DNA"/>
</dbReference>
<dbReference type="PANTHER" id="PTHR18952:SF274">
    <property type="entry name" value="ALPHA-CARBONIC ANHYDRASE DOMAIN-CONTAINING PROTEIN"/>
    <property type="match status" value="1"/>
</dbReference>
<dbReference type="InterPro" id="IPR023561">
    <property type="entry name" value="Carbonic_anhydrase_a-class"/>
</dbReference>
<dbReference type="SMART" id="SM01057">
    <property type="entry name" value="Carb_anhydrase"/>
    <property type="match status" value="1"/>
</dbReference>
<accession>A0A9Q9EHB0</accession>
<dbReference type="Gene3D" id="3.10.200.10">
    <property type="entry name" value="Alpha carbonic anhydrase"/>
    <property type="match status" value="1"/>
</dbReference>
<dbReference type="InterPro" id="IPR036398">
    <property type="entry name" value="CA_dom_sf"/>
</dbReference>
<evidence type="ECO:0000259" key="2">
    <source>
        <dbReference type="PROSITE" id="PS51144"/>
    </source>
</evidence>
<dbReference type="Proteomes" id="UP001056384">
    <property type="component" value="Chromosome 3"/>
</dbReference>
<organism evidence="3 4">
    <name type="scientific">Septoria linicola</name>
    <dbReference type="NCBI Taxonomy" id="215465"/>
    <lineage>
        <taxon>Eukaryota</taxon>
        <taxon>Fungi</taxon>
        <taxon>Dikarya</taxon>
        <taxon>Ascomycota</taxon>
        <taxon>Pezizomycotina</taxon>
        <taxon>Dothideomycetes</taxon>
        <taxon>Dothideomycetidae</taxon>
        <taxon>Mycosphaerellales</taxon>
        <taxon>Mycosphaerellaceae</taxon>
        <taxon>Septoria</taxon>
    </lineage>
</organism>
<dbReference type="SUPFAM" id="SSF51069">
    <property type="entry name" value="Carbonic anhydrase"/>
    <property type="match status" value="1"/>
</dbReference>
<evidence type="ECO:0000313" key="4">
    <source>
        <dbReference type="Proteomes" id="UP001056384"/>
    </source>
</evidence>
<dbReference type="PANTHER" id="PTHR18952">
    <property type="entry name" value="CARBONIC ANHYDRASE"/>
    <property type="match status" value="1"/>
</dbReference>
<feature type="chain" id="PRO_5040501071" evidence="1">
    <location>
        <begin position="30"/>
        <end position="263"/>
    </location>
</feature>
<dbReference type="OrthoDB" id="429145at2759"/>
<dbReference type="GO" id="GO:0004089">
    <property type="term" value="F:carbonate dehydratase activity"/>
    <property type="evidence" value="ECO:0007669"/>
    <property type="project" value="InterPro"/>
</dbReference>